<accession>A0A7X2IRX2</accession>
<dbReference type="CDD" id="cd04301">
    <property type="entry name" value="NAT_SF"/>
    <property type="match status" value="1"/>
</dbReference>
<proteinExistence type="predicted"/>
<protein>
    <submittedName>
        <fullName evidence="2">GNAT family N-acetyltransferase</fullName>
    </submittedName>
</protein>
<sequence length="164" mass="18312">MIAKTAPAAAPIIELRQATPADQPFLHQLYASTRPPSRLRACDAEAEALLVHVQFLARQTDWGRRFPGADVTIIVEHDRPVGCLYVHYTEHEVRLVDLSLLPEFRRRGIGKGLLRGLQAHGERLGLPVRLHVTLGNPCQRLCQRCDFLFMGIVGGHAALEWKPA</sequence>
<dbReference type="AlphaFoldDB" id="A0A7X2IRX2"/>
<dbReference type="SUPFAM" id="SSF55729">
    <property type="entry name" value="Acyl-CoA N-acyltransferases (Nat)"/>
    <property type="match status" value="1"/>
</dbReference>
<keyword evidence="2" id="KW-0808">Transferase</keyword>
<evidence type="ECO:0000313" key="3">
    <source>
        <dbReference type="Proteomes" id="UP000446768"/>
    </source>
</evidence>
<dbReference type="PROSITE" id="PS51186">
    <property type="entry name" value="GNAT"/>
    <property type="match status" value="1"/>
</dbReference>
<dbReference type="Gene3D" id="3.40.630.30">
    <property type="match status" value="1"/>
</dbReference>
<evidence type="ECO:0000313" key="2">
    <source>
        <dbReference type="EMBL" id="MRV74936.1"/>
    </source>
</evidence>
<dbReference type="EMBL" id="WKJJ01000017">
    <property type="protein sequence ID" value="MRV74936.1"/>
    <property type="molecule type" value="Genomic_DNA"/>
</dbReference>
<name>A0A7X2IRX2_9BURK</name>
<organism evidence="2 3">
    <name type="scientific">Pseudoduganella rivuli</name>
    <dbReference type="NCBI Taxonomy" id="2666085"/>
    <lineage>
        <taxon>Bacteria</taxon>
        <taxon>Pseudomonadati</taxon>
        <taxon>Pseudomonadota</taxon>
        <taxon>Betaproteobacteria</taxon>
        <taxon>Burkholderiales</taxon>
        <taxon>Oxalobacteraceae</taxon>
        <taxon>Telluria group</taxon>
        <taxon>Pseudoduganella</taxon>
    </lineage>
</organism>
<dbReference type="GO" id="GO:0016747">
    <property type="term" value="F:acyltransferase activity, transferring groups other than amino-acyl groups"/>
    <property type="evidence" value="ECO:0007669"/>
    <property type="project" value="InterPro"/>
</dbReference>
<dbReference type="InterPro" id="IPR016181">
    <property type="entry name" value="Acyl_CoA_acyltransferase"/>
</dbReference>
<feature type="domain" description="N-acetyltransferase" evidence="1">
    <location>
        <begin position="13"/>
        <end position="164"/>
    </location>
</feature>
<keyword evidence="3" id="KW-1185">Reference proteome</keyword>
<gene>
    <name evidence="2" type="ORF">GJ700_24795</name>
</gene>
<dbReference type="Pfam" id="PF00583">
    <property type="entry name" value="Acetyltransf_1"/>
    <property type="match status" value="1"/>
</dbReference>
<evidence type="ECO:0000259" key="1">
    <source>
        <dbReference type="PROSITE" id="PS51186"/>
    </source>
</evidence>
<dbReference type="InterPro" id="IPR000182">
    <property type="entry name" value="GNAT_dom"/>
</dbReference>
<comment type="caution">
    <text evidence="2">The sequence shown here is derived from an EMBL/GenBank/DDBJ whole genome shotgun (WGS) entry which is preliminary data.</text>
</comment>
<reference evidence="2 3" key="1">
    <citation type="submission" date="2019-11" db="EMBL/GenBank/DDBJ databases">
        <title>Novel species isolated from a subtropical stream in China.</title>
        <authorList>
            <person name="Lu H."/>
        </authorList>
    </citation>
    <scope>NUCLEOTIDE SEQUENCE [LARGE SCALE GENOMIC DNA]</scope>
    <source>
        <strain evidence="2 3">FT92W</strain>
    </source>
</reference>
<dbReference type="Proteomes" id="UP000446768">
    <property type="component" value="Unassembled WGS sequence"/>
</dbReference>
<dbReference type="RefSeq" id="WP_154378987.1">
    <property type="nucleotide sequence ID" value="NZ_WKJJ01000017.1"/>
</dbReference>